<accession>A0A2Z2KGC1</accession>
<evidence type="ECO:0000256" key="2">
    <source>
        <dbReference type="ARBA" id="ARBA00006228"/>
    </source>
</evidence>
<gene>
    <name evidence="9" type="ORF">B9T62_10615</name>
</gene>
<comment type="similarity">
    <text evidence="2">Belongs to the CPA3 antiporters (TC 2.A.63) subunit E family.</text>
</comment>
<keyword evidence="6 8" id="KW-1133">Transmembrane helix</keyword>
<dbReference type="PANTHER" id="PTHR34584:SF1">
    <property type="entry name" value="NA(+)_H(+) ANTIPORTER SUBUNIT E1"/>
    <property type="match status" value="1"/>
</dbReference>
<evidence type="ECO:0000256" key="6">
    <source>
        <dbReference type="ARBA" id="ARBA00022989"/>
    </source>
</evidence>
<dbReference type="GO" id="GO:0008324">
    <property type="term" value="F:monoatomic cation transmembrane transporter activity"/>
    <property type="evidence" value="ECO:0007669"/>
    <property type="project" value="InterPro"/>
</dbReference>
<keyword evidence="10" id="KW-1185">Reference proteome</keyword>
<dbReference type="PIRSF" id="PIRSF019239">
    <property type="entry name" value="MrpE"/>
    <property type="match status" value="1"/>
</dbReference>
<feature type="transmembrane region" description="Helical" evidence="8">
    <location>
        <begin position="24"/>
        <end position="42"/>
    </location>
</feature>
<organism evidence="9 10">
    <name type="scientific">Paenibacillus donghaensis</name>
    <dbReference type="NCBI Taxonomy" id="414771"/>
    <lineage>
        <taxon>Bacteria</taxon>
        <taxon>Bacillati</taxon>
        <taxon>Bacillota</taxon>
        <taxon>Bacilli</taxon>
        <taxon>Bacillales</taxon>
        <taxon>Paenibacillaceae</taxon>
        <taxon>Paenibacillus</taxon>
    </lineage>
</organism>
<evidence type="ECO:0000256" key="7">
    <source>
        <dbReference type="ARBA" id="ARBA00023136"/>
    </source>
</evidence>
<keyword evidence="3" id="KW-0050">Antiport</keyword>
<comment type="subcellular location">
    <subcellularLocation>
        <location evidence="1">Cell membrane</location>
        <topology evidence="1">Multi-pass membrane protein</topology>
    </subcellularLocation>
</comment>
<keyword evidence="3" id="KW-0813">Transport</keyword>
<dbReference type="EMBL" id="CP021780">
    <property type="protein sequence ID" value="ASA21199.1"/>
    <property type="molecule type" value="Genomic_DNA"/>
</dbReference>
<evidence type="ECO:0000313" key="10">
    <source>
        <dbReference type="Proteomes" id="UP000249890"/>
    </source>
</evidence>
<evidence type="ECO:0000256" key="3">
    <source>
        <dbReference type="ARBA" id="ARBA00022449"/>
    </source>
</evidence>
<keyword evidence="5 8" id="KW-0812">Transmembrane</keyword>
<keyword evidence="7 8" id="KW-0472">Membrane</keyword>
<dbReference type="RefSeq" id="WP_087915212.1">
    <property type="nucleotide sequence ID" value="NZ_CP021780.1"/>
</dbReference>
<feature type="transmembrane region" description="Helical" evidence="8">
    <location>
        <begin position="101"/>
        <end position="119"/>
    </location>
</feature>
<sequence length="159" mass="18357">MAFQLLLNFMIAFMWMFLHNDWTSSRFVVGFLIGVGVLFGLRRFWNGRLYLSKVWAICKLVALLLRELVVSSYVVVKAVLKPQLDIHPAILMYTTELKSDWEVAVLITLLCLTPGSVVLEVSNDNRTLYIHTMDIDDVAQFRDNIRNTFERAIVEVTRS</sequence>
<feature type="transmembrane region" description="Helical" evidence="8">
    <location>
        <begin position="54"/>
        <end position="76"/>
    </location>
</feature>
<keyword evidence="4" id="KW-1003">Cell membrane</keyword>
<dbReference type="Proteomes" id="UP000249890">
    <property type="component" value="Chromosome"/>
</dbReference>
<dbReference type="Pfam" id="PF01899">
    <property type="entry name" value="MNHE"/>
    <property type="match status" value="1"/>
</dbReference>
<name>A0A2Z2KGC1_9BACL</name>
<reference evidence="9 10" key="1">
    <citation type="submission" date="2017-06" db="EMBL/GenBank/DDBJ databases">
        <title>Complete genome sequence of Paenibacillus donghaensis KCTC 13049T isolated from East Sea sediment, South Korea.</title>
        <authorList>
            <person name="Jung B.K."/>
            <person name="Hong S.-J."/>
            <person name="Shin J.-H."/>
        </authorList>
    </citation>
    <scope>NUCLEOTIDE SEQUENCE [LARGE SCALE GENOMIC DNA]</scope>
    <source>
        <strain evidence="9 10">KCTC 13049</strain>
    </source>
</reference>
<evidence type="ECO:0000256" key="8">
    <source>
        <dbReference type="SAM" id="Phobius"/>
    </source>
</evidence>
<proteinExistence type="inferred from homology"/>
<evidence type="ECO:0000256" key="1">
    <source>
        <dbReference type="ARBA" id="ARBA00004651"/>
    </source>
</evidence>
<evidence type="ECO:0000256" key="5">
    <source>
        <dbReference type="ARBA" id="ARBA00022692"/>
    </source>
</evidence>
<protein>
    <submittedName>
        <fullName evidence="9">Na+/H+ antiporter subunit E</fullName>
    </submittedName>
</protein>
<dbReference type="AlphaFoldDB" id="A0A2Z2KGC1"/>
<dbReference type="InterPro" id="IPR002758">
    <property type="entry name" value="Cation_antiport_E"/>
</dbReference>
<dbReference type="GO" id="GO:0015297">
    <property type="term" value="F:antiporter activity"/>
    <property type="evidence" value="ECO:0007669"/>
    <property type="project" value="UniProtKB-KW"/>
</dbReference>
<dbReference type="GO" id="GO:0005886">
    <property type="term" value="C:plasma membrane"/>
    <property type="evidence" value="ECO:0007669"/>
    <property type="project" value="UniProtKB-SubCell"/>
</dbReference>
<evidence type="ECO:0000313" key="9">
    <source>
        <dbReference type="EMBL" id="ASA21199.1"/>
    </source>
</evidence>
<evidence type="ECO:0000256" key="4">
    <source>
        <dbReference type="ARBA" id="ARBA00022475"/>
    </source>
</evidence>
<dbReference type="OrthoDB" id="9800498at2"/>
<dbReference type="PANTHER" id="PTHR34584">
    <property type="entry name" value="NA(+)/H(+) ANTIPORTER SUBUNIT E1"/>
    <property type="match status" value="1"/>
</dbReference>
<dbReference type="KEGG" id="pdh:B9T62_10615"/>